<dbReference type="InterPro" id="IPR035979">
    <property type="entry name" value="RBD_domain_sf"/>
</dbReference>
<dbReference type="Proteomes" id="UP000654075">
    <property type="component" value="Unassembled WGS sequence"/>
</dbReference>
<evidence type="ECO:0000256" key="2">
    <source>
        <dbReference type="ARBA" id="ARBA00022884"/>
    </source>
</evidence>
<dbReference type="GO" id="GO:0006417">
    <property type="term" value="P:regulation of translation"/>
    <property type="evidence" value="ECO:0007669"/>
    <property type="project" value="TreeGrafter"/>
</dbReference>
<dbReference type="InterPro" id="IPR000504">
    <property type="entry name" value="RRM_dom"/>
</dbReference>
<gene>
    <name evidence="5" type="ORF">PGLA1383_LOCUS45100</name>
    <name evidence="7" type="ORF">PGLA2088_LOCUS48683</name>
    <name evidence="6" type="ORF">PGLA2088_LOCUS9166</name>
</gene>
<dbReference type="Gene3D" id="3.30.70.330">
    <property type="match status" value="1"/>
</dbReference>
<proteinExistence type="predicted"/>
<evidence type="ECO:0000313" key="6">
    <source>
        <dbReference type="EMBL" id="CAE8651665.1"/>
    </source>
</evidence>
<evidence type="ECO:0000313" key="7">
    <source>
        <dbReference type="EMBL" id="CAE8737262.1"/>
    </source>
</evidence>
<evidence type="ECO:0000259" key="4">
    <source>
        <dbReference type="PROSITE" id="PS50102"/>
    </source>
</evidence>
<accession>A0A813IIP1</accession>
<feature type="domain" description="RRM" evidence="4">
    <location>
        <begin position="62"/>
        <end position="134"/>
    </location>
</feature>
<sequence>MSAANGSAWGAAKPSGVVSAARPHVSAPSSAPNGIVKAKVPNKTSINIAAMAARNLGGFVPNKIFVGGVPVTISEEQFRKTFEIYGAISKVELHALRGFGYITYESVDSVDSCLEKYEEHYFGKKWVEVKRSIPRELIDAYEREQRRLQIEYNVTEQNP</sequence>
<dbReference type="EMBL" id="CAJNNW010010052">
    <property type="protein sequence ID" value="CAE8651665.1"/>
    <property type="molecule type" value="Genomic_DNA"/>
</dbReference>
<evidence type="ECO:0000256" key="3">
    <source>
        <dbReference type="PROSITE-ProRule" id="PRU00176"/>
    </source>
</evidence>
<dbReference type="PROSITE" id="PS50102">
    <property type="entry name" value="RRM"/>
    <property type="match status" value="1"/>
</dbReference>
<dbReference type="GO" id="GO:0003729">
    <property type="term" value="F:mRNA binding"/>
    <property type="evidence" value="ECO:0007669"/>
    <property type="project" value="TreeGrafter"/>
</dbReference>
<name>A0A813IIP1_POLGL</name>
<dbReference type="EMBL" id="CAJNNW010036748">
    <property type="protein sequence ID" value="CAE8737262.1"/>
    <property type="molecule type" value="Genomic_DNA"/>
</dbReference>
<evidence type="ECO:0000313" key="9">
    <source>
        <dbReference type="Proteomes" id="UP000654075"/>
    </source>
</evidence>
<dbReference type="Pfam" id="PF00076">
    <property type="entry name" value="RRM_1"/>
    <property type="match status" value="1"/>
</dbReference>
<dbReference type="OrthoDB" id="1875751at2759"/>
<dbReference type="SUPFAM" id="SSF54928">
    <property type="entry name" value="RNA-binding domain, RBD"/>
    <property type="match status" value="1"/>
</dbReference>
<comment type="caution">
    <text evidence="6">The sequence shown here is derived from an EMBL/GenBank/DDBJ whole genome shotgun (WGS) entry which is preliminary data.</text>
</comment>
<feature type="non-terminal residue" evidence="6">
    <location>
        <position position="1"/>
    </location>
</feature>
<dbReference type="PANTHER" id="PTHR48032">
    <property type="entry name" value="RNA-BINDING PROTEIN MUSASHI HOMOLOG RBP6"/>
    <property type="match status" value="1"/>
</dbReference>
<dbReference type="AlphaFoldDB" id="A0A813IIP1"/>
<reference evidence="6" key="1">
    <citation type="submission" date="2021-02" db="EMBL/GenBank/DDBJ databases">
        <authorList>
            <person name="Dougan E. K."/>
            <person name="Rhodes N."/>
            <person name="Thang M."/>
            <person name="Chan C."/>
        </authorList>
    </citation>
    <scope>NUCLEOTIDE SEQUENCE</scope>
</reference>
<keyword evidence="2 3" id="KW-0694">RNA-binding</keyword>
<evidence type="ECO:0000313" key="5">
    <source>
        <dbReference type="EMBL" id="CAE8628466.1"/>
    </source>
</evidence>
<evidence type="ECO:0000313" key="8">
    <source>
        <dbReference type="Proteomes" id="UP000626109"/>
    </source>
</evidence>
<protein>
    <recommendedName>
        <fullName evidence="4">RRM domain-containing protein</fullName>
    </recommendedName>
</protein>
<dbReference type="SMART" id="SM00360">
    <property type="entry name" value="RRM"/>
    <property type="match status" value="1"/>
</dbReference>
<keyword evidence="9" id="KW-1185">Reference proteome</keyword>
<organism evidence="6 8">
    <name type="scientific">Polarella glacialis</name>
    <name type="common">Dinoflagellate</name>
    <dbReference type="NCBI Taxonomy" id="89957"/>
    <lineage>
        <taxon>Eukaryota</taxon>
        <taxon>Sar</taxon>
        <taxon>Alveolata</taxon>
        <taxon>Dinophyceae</taxon>
        <taxon>Suessiales</taxon>
        <taxon>Suessiaceae</taxon>
        <taxon>Polarella</taxon>
    </lineage>
</organism>
<dbReference type="Proteomes" id="UP000626109">
    <property type="component" value="Unassembled WGS sequence"/>
</dbReference>
<dbReference type="InterPro" id="IPR012677">
    <property type="entry name" value="Nucleotide-bd_a/b_plait_sf"/>
</dbReference>
<dbReference type="PANTHER" id="PTHR48032:SF6">
    <property type="entry name" value="RNA-BINDING (RRM_RBD_RNP MOTIFS) FAMILY PROTEIN"/>
    <property type="match status" value="1"/>
</dbReference>
<keyword evidence="1" id="KW-0677">Repeat</keyword>
<evidence type="ECO:0000256" key="1">
    <source>
        <dbReference type="ARBA" id="ARBA00022737"/>
    </source>
</evidence>
<dbReference type="EMBL" id="CAJNNV010029405">
    <property type="protein sequence ID" value="CAE8628466.1"/>
    <property type="molecule type" value="Genomic_DNA"/>
</dbReference>